<gene>
    <name evidence="1" type="ORF">NDU88_002627</name>
</gene>
<reference evidence="1" key="1">
    <citation type="journal article" date="2022" name="bioRxiv">
        <title>Sequencing and chromosome-scale assembly of the giantPleurodeles waltlgenome.</title>
        <authorList>
            <person name="Brown T."/>
            <person name="Elewa A."/>
            <person name="Iarovenko S."/>
            <person name="Subramanian E."/>
            <person name="Araus A.J."/>
            <person name="Petzold A."/>
            <person name="Susuki M."/>
            <person name="Suzuki K.-i.T."/>
            <person name="Hayashi T."/>
            <person name="Toyoda A."/>
            <person name="Oliveira C."/>
            <person name="Osipova E."/>
            <person name="Leigh N.D."/>
            <person name="Simon A."/>
            <person name="Yun M.H."/>
        </authorList>
    </citation>
    <scope>NUCLEOTIDE SEQUENCE</scope>
    <source>
        <strain evidence="1">20211129_DDA</strain>
        <tissue evidence="1">Liver</tissue>
    </source>
</reference>
<name>A0AAV7UZF2_PLEWA</name>
<organism evidence="1 2">
    <name type="scientific">Pleurodeles waltl</name>
    <name type="common">Iberian ribbed newt</name>
    <dbReference type="NCBI Taxonomy" id="8319"/>
    <lineage>
        <taxon>Eukaryota</taxon>
        <taxon>Metazoa</taxon>
        <taxon>Chordata</taxon>
        <taxon>Craniata</taxon>
        <taxon>Vertebrata</taxon>
        <taxon>Euteleostomi</taxon>
        <taxon>Amphibia</taxon>
        <taxon>Batrachia</taxon>
        <taxon>Caudata</taxon>
        <taxon>Salamandroidea</taxon>
        <taxon>Salamandridae</taxon>
        <taxon>Pleurodelinae</taxon>
        <taxon>Pleurodeles</taxon>
    </lineage>
</organism>
<keyword evidence="2" id="KW-1185">Reference proteome</keyword>
<protein>
    <submittedName>
        <fullName evidence="1">Uncharacterized protein</fullName>
    </submittedName>
</protein>
<accession>A0AAV7UZF2</accession>
<evidence type="ECO:0000313" key="1">
    <source>
        <dbReference type="EMBL" id="KAJ1193329.1"/>
    </source>
</evidence>
<proteinExistence type="predicted"/>
<comment type="caution">
    <text evidence="1">The sequence shown here is derived from an EMBL/GenBank/DDBJ whole genome shotgun (WGS) entry which is preliminary data.</text>
</comment>
<dbReference type="AlphaFoldDB" id="A0AAV7UZF2"/>
<sequence length="179" mass="19935">MQPSSETLSTPNRSYASHFLRNQDWHGLRCRAPSTNGGGWIRLAKLYHLCLATAEPTPVSSLVDDVGNQISDELQIAAAFADNYARLYCTTPRPLPPDIASFVVDLPTIRLMLEERNSLEEAITFVELGDALGQLLLGKTPGLNRFPGEYFKAYWTQLGQEKVVMFLEALKIGRLLPDL</sequence>
<dbReference type="EMBL" id="JANPWB010000004">
    <property type="protein sequence ID" value="KAJ1193329.1"/>
    <property type="molecule type" value="Genomic_DNA"/>
</dbReference>
<evidence type="ECO:0000313" key="2">
    <source>
        <dbReference type="Proteomes" id="UP001066276"/>
    </source>
</evidence>
<dbReference type="Proteomes" id="UP001066276">
    <property type="component" value="Chromosome 2_2"/>
</dbReference>